<dbReference type="InParanoid" id="A0A0C3PUP7"/>
<feature type="region of interest" description="Disordered" evidence="8">
    <location>
        <begin position="208"/>
        <end position="229"/>
    </location>
</feature>
<reference evidence="12" key="2">
    <citation type="submission" date="2015-01" db="EMBL/GenBank/DDBJ databases">
        <title>Evolutionary Origins and Diversification of the Mycorrhizal Mutualists.</title>
        <authorList>
            <consortium name="DOE Joint Genome Institute"/>
            <consortium name="Mycorrhizal Genomics Consortium"/>
            <person name="Kohler A."/>
            <person name="Kuo A."/>
            <person name="Nagy L.G."/>
            <person name="Floudas D."/>
            <person name="Copeland A."/>
            <person name="Barry K.W."/>
            <person name="Cichocki N."/>
            <person name="Veneault-Fourrey C."/>
            <person name="LaButti K."/>
            <person name="Lindquist E.A."/>
            <person name="Lipzen A."/>
            <person name="Lundell T."/>
            <person name="Morin E."/>
            <person name="Murat C."/>
            <person name="Riley R."/>
            <person name="Ohm R."/>
            <person name="Sun H."/>
            <person name="Tunlid A."/>
            <person name="Henrissat B."/>
            <person name="Grigoriev I.V."/>
            <person name="Hibbett D.S."/>
            <person name="Martin F."/>
        </authorList>
    </citation>
    <scope>NUCLEOTIDE SEQUENCE [LARGE SCALE GENOMIC DNA]</scope>
    <source>
        <strain evidence="12">Marx 270</strain>
    </source>
</reference>
<reference evidence="11 12" key="1">
    <citation type="submission" date="2014-04" db="EMBL/GenBank/DDBJ databases">
        <authorList>
            <consortium name="DOE Joint Genome Institute"/>
            <person name="Kuo A."/>
            <person name="Kohler A."/>
            <person name="Costa M.D."/>
            <person name="Nagy L.G."/>
            <person name="Floudas D."/>
            <person name="Copeland A."/>
            <person name="Barry K.W."/>
            <person name="Cichocki N."/>
            <person name="Veneault-Fourrey C."/>
            <person name="LaButti K."/>
            <person name="Lindquist E.A."/>
            <person name="Lipzen A."/>
            <person name="Lundell T."/>
            <person name="Morin E."/>
            <person name="Murat C."/>
            <person name="Sun H."/>
            <person name="Tunlid A."/>
            <person name="Henrissat B."/>
            <person name="Grigoriev I.V."/>
            <person name="Hibbett D.S."/>
            <person name="Martin F."/>
            <person name="Nordberg H.P."/>
            <person name="Cantor M.N."/>
            <person name="Hua S.X."/>
        </authorList>
    </citation>
    <scope>NUCLEOTIDE SEQUENCE [LARGE SCALE GENOMIC DNA]</scope>
    <source>
        <strain evidence="11 12">Marx 270</strain>
    </source>
</reference>
<dbReference type="GO" id="GO:0008374">
    <property type="term" value="F:O-acyltransferase activity"/>
    <property type="evidence" value="ECO:0007669"/>
    <property type="project" value="InterPro"/>
</dbReference>
<evidence type="ECO:0000256" key="9">
    <source>
        <dbReference type="SAM" id="Phobius"/>
    </source>
</evidence>
<dbReference type="InterPro" id="IPR032805">
    <property type="entry name" value="Wax_synthase_dom"/>
</dbReference>
<dbReference type="PANTHER" id="PTHR31595:SF57">
    <property type="entry name" value="OS04G0481900 PROTEIN"/>
    <property type="match status" value="1"/>
</dbReference>
<keyword evidence="5 9" id="KW-0812">Transmembrane</keyword>
<feature type="transmembrane region" description="Helical" evidence="9">
    <location>
        <begin position="271"/>
        <end position="288"/>
    </location>
</feature>
<dbReference type="Pfam" id="PF13813">
    <property type="entry name" value="MBOAT_2"/>
    <property type="match status" value="1"/>
</dbReference>
<evidence type="ECO:0000256" key="5">
    <source>
        <dbReference type="ARBA" id="ARBA00022692"/>
    </source>
</evidence>
<feature type="compositionally biased region" description="Low complexity" evidence="8">
    <location>
        <begin position="215"/>
        <end position="228"/>
    </location>
</feature>
<dbReference type="STRING" id="870435.A0A0C3PUP7"/>
<evidence type="ECO:0000313" key="11">
    <source>
        <dbReference type="EMBL" id="KIO12549.1"/>
    </source>
</evidence>
<dbReference type="AlphaFoldDB" id="A0A0C3PUP7"/>
<dbReference type="Proteomes" id="UP000054217">
    <property type="component" value="Unassembled WGS sequence"/>
</dbReference>
<evidence type="ECO:0000256" key="1">
    <source>
        <dbReference type="ARBA" id="ARBA00004141"/>
    </source>
</evidence>
<evidence type="ECO:0000256" key="3">
    <source>
        <dbReference type="ARBA" id="ARBA00007282"/>
    </source>
</evidence>
<gene>
    <name evidence="11" type="ORF">M404DRAFT_993537</name>
</gene>
<dbReference type="PANTHER" id="PTHR31595">
    <property type="entry name" value="LONG-CHAIN-ALCOHOL O-FATTY-ACYLTRANSFERASE 3-RELATED"/>
    <property type="match status" value="1"/>
</dbReference>
<keyword evidence="4" id="KW-0808">Transferase</keyword>
<sequence length="377" mass="43144">MAILDTGVGYFDYSFGGTMGVSMLDAIRFLILTRPLEEYRHESDKVPAYQLPFIQRYLWLTSISSRGIGWSFKASHSIPVVEPQHRTRKAFIASRLRRIFIYYFLFEAALLYIRHNPVFTSTISLTSQGYLLCCVNALVMPCRFYAGMMCIHSTAAIFAVAANIHEPQSWPPPFGNWGDAYTIRRFWGRTWHQNFRYTLIMFGPNRRKERPWEDQSPSGGSSTQQPNQRDSWATSYHRLCNAFLCSALIHVCGDIVLQIRIRKNVTTSPNIIGFSLPFFLLQPVGVLIEDAAIGMGKLMGVKIGRWSKILGYTWVWVWLCWTLLLWVDGLKNAIEVAYPTLEPGKTRYFCVTVTERIVKKIFGVDLASTISSLFTDL</sequence>
<organism evidence="11 12">
    <name type="scientific">Pisolithus tinctorius Marx 270</name>
    <dbReference type="NCBI Taxonomy" id="870435"/>
    <lineage>
        <taxon>Eukaryota</taxon>
        <taxon>Fungi</taxon>
        <taxon>Dikarya</taxon>
        <taxon>Basidiomycota</taxon>
        <taxon>Agaricomycotina</taxon>
        <taxon>Agaricomycetes</taxon>
        <taxon>Agaricomycetidae</taxon>
        <taxon>Boletales</taxon>
        <taxon>Sclerodermatineae</taxon>
        <taxon>Pisolithaceae</taxon>
        <taxon>Pisolithus</taxon>
    </lineage>
</organism>
<proteinExistence type="inferred from homology"/>
<keyword evidence="6 9" id="KW-1133">Transmembrane helix</keyword>
<dbReference type="InterPro" id="IPR044851">
    <property type="entry name" value="Wax_synthase"/>
</dbReference>
<evidence type="ECO:0000256" key="7">
    <source>
        <dbReference type="ARBA" id="ARBA00023136"/>
    </source>
</evidence>
<dbReference type="HOGENOM" id="CLU_032731_1_1_1"/>
<feature type="transmembrane region" description="Helical" evidence="9">
    <location>
        <begin position="309"/>
        <end position="327"/>
    </location>
</feature>
<comment type="subcellular location">
    <subcellularLocation>
        <location evidence="1">Membrane</location>
        <topology evidence="1">Multi-pass membrane protein</topology>
    </subcellularLocation>
</comment>
<dbReference type="EMBL" id="KN831947">
    <property type="protein sequence ID" value="KIO12549.1"/>
    <property type="molecule type" value="Genomic_DNA"/>
</dbReference>
<comment type="pathway">
    <text evidence="2">Secondary metabolite biosynthesis.</text>
</comment>
<feature type="transmembrane region" description="Helical" evidence="9">
    <location>
        <begin position="239"/>
        <end position="259"/>
    </location>
</feature>
<dbReference type="GO" id="GO:0006629">
    <property type="term" value="P:lipid metabolic process"/>
    <property type="evidence" value="ECO:0007669"/>
    <property type="project" value="InterPro"/>
</dbReference>
<keyword evidence="12" id="KW-1185">Reference proteome</keyword>
<evidence type="ECO:0000256" key="2">
    <source>
        <dbReference type="ARBA" id="ARBA00005179"/>
    </source>
</evidence>
<evidence type="ECO:0000256" key="8">
    <source>
        <dbReference type="SAM" id="MobiDB-lite"/>
    </source>
</evidence>
<evidence type="ECO:0000259" key="10">
    <source>
        <dbReference type="Pfam" id="PF13813"/>
    </source>
</evidence>
<dbReference type="OrthoDB" id="1077582at2759"/>
<name>A0A0C3PUP7_PISTI</name>
<feature type="transmembrane region" description="Helical" evidence="9">
    <location>
        <begin position="119"/>
        <end position="139"/>
    </location>
</feature>
<protein>
    <recommendedName>
        <fullName evidence="10">Wax synthase domain-containing protein</fullName>
    </recommendedName>
</protein>
<feature type="domain" description="Wax synthase" evidence="10">
    <location>
        <begin position="170"/>
        <end position="265"/>
    </location>
</feature>
<comment type="similarity">
    <text evidence="3">Belongs to the wax synthase family.</text>
</comment>
<feature type="transmembrane region" description="Helical" evidence="9">
    <location>
        <begin position="13"/>
        <end position="31"/>
    </location>
</feature>
<evidence type="ECO:0000313" key="12">
    <source>
        <dbReference type="Proteomes" id="UP000054217"/>
    </source>
</evidence>
<evidence type="ECO:0000256" key="4">
    <source>
        <dbReference type="ARBA" id="ARBA00022679"/>
    </source>
</evidence>
<feature type="transmembrane region" description="Helical" evidence="9">
    <location>
        <begin position="96"/>
        <end position="113"/>
    </location>
</feature>
<accession>A0A0C3PUP7</accession>
<evidence type="ECO:0000256" key="6">
    <source>
        <dbReference type="ARBA" id="ARBA00022989"/>
    </source>
</evidence>
<dbReference type="GO" id="GO:0016020">
    <property type="term" value="C:membrane"/>
    <property type="evidence" value="ECO:0007669"/>
    <property type="project" value="UniProtKB-SubCell"/>
</dbReference>
<keyword evidence="7 9" id="KW-0472">Membrane</keyword>